<evidence type="ECO:0000313" key="2">
    <source>
        <dbReference type="EMBL" id="EJT74634.1"/>
    </source>
</evidence>
<feature type="region of interest" description="Disordered" evidence="1">
    <location>
        <begin position="477"/>
        <end position="501"/>
    </location>
</feature>
<sequence length="501" mass="53630">MTSLTGEGALLPSTPEVPPLQVTPSTTRAAPTMALTPFMSEQAHIAALQKGTPRPDAVLQRAGRLSTEDEGGWSWETGRGPPQSAVSPGSGGPRSGYSQRSDKVTPGVSGATSAKTVNTPKSVVSVGFKTRARAEASPGSPEKKRGSSWGFVKFAGKSPVPEHGSPANGKSSSRGGDQRRQQKNQTGSRPRRVSFDTDPITDYFPPHSGPRAARKEDAGVQVGSELMDMAVDDKMSTRPWKSLGMAARRKSTASASNLRSNISARFSKAIKRLSRPGRMLRKPKPPSPIPPGVTLAAINNGLANERRPAQEFDPVFPGGEAERIPTPQLVEDRSGKRRSRMFDLNRVSEKLLKGGHELVREADGGKMAAEAAALKGVPEDDKDPAPPPTKPTPQEAAGPSDEQLAMLLAPEVRKRLEEERTEAGRNIKTIPINQELSSRVREFDFHMAPHKPGAKVCPLTTGEGICVYHGRRTAPVVEEESETCSESTSEMSEEQQGPATA</sequence>
<reference evidence="4" key="1">
    <citation type="submission" date="2010-07" db="EMBL/GenBank/DDBJ databases">
        <title>The genome sequence of Gaeumannomyces graminis var. tritici strain R3-111a-1.</title>
        <authorList>
            <consortium name="The Broad Institute Genome Sequencing Platform"/>
            <person name="Ma L.-J."/>
            <person name="Dead R."/>
            <person name="Young S."/>
            <person name="Zeng Q."/>
            <person name="Koehrsen M."/>
            <person name="Alvarado L."/>
            <person name="Berlin A."/>
            <person name="Chapman S.B."/>
            <person name="Chen Z."/>
            <person name="Freedman E."/>
            <person name="Gellesch M."/>
            <person name="Goldberg J."/>
            <person name="Griggs A."/>
            <person name="Gujja S."/>
            <person name="Heilman E.R."/>
            <person name="Heiman D."/>
            <person name="Hepburn T."/>
            <person name="Howarth C."/>
            <person name="Jen D."/>
            <person name="Larson L."/>
            <person name="Mehta T."/>
            <person name="Neiman D."/>
            <person name="Pearson M."/>
            <person name="Roberts A."/>
            <person name="Saif S."/>
            <person name="Shea T."/>
            <person name="Shenoy N."/>
            <person name="Sisk P."/>
            <person name="Stolte C."/>
            <person name="Sykes S."/>
            <person name="Walk T."/>
            <person name="White J."/>
            <person name="Yandava C."/>
            <person name="Haas B."/>
            <person name="Nusbaum C."/>
            <person name="Birren B."/>
        </authorList>
    </citation>
    <scope>NUCLEOTIDE SEQUENCE [LARGE SCALE GENOMIC DNA]</scope>
    <source>
        <strain evidence="4">R3-111a-1</strain>
    </source>
</reference>
<reference evidence="3" key="5">
    <citation type="submission" date="2018-04" db="UniProtKB">
        <authorList>
            <consortium name="EnsemblFungi"/>
        </authorList>
    </citation>
    <scope>IDENTIFICATION</scope>
    <source>
        <strain evidence="3">R3-111a-1</strain>
    </source>
</reference>
<protein>
    <submittedName>
        <fullName evidence="2 3">Uncharacterized protein</fullName>
    </submittedName>
</protein>
<feature type="region of interest" description="Disordered" evidence="1">
    <location>
        <begin position="310"/>
        <end position="341"/>
    </location>
</feature>
<feature type="compositionally biased region" description="Basic residues" evidence="1">
    <location>
        <begin position="272"/>
        <end position="284"/>
    </location>
</feature>
<feature type="compositionally biased region" description="Polar residues" evidence="1">
    <location>
        <begin position="110"/>
        <end position="122"/>
    </location>
</feature>
<feature type="region of interest" description="Disordered" evidence="1">
    <location>
        <begin position="1"/>
        <end position="219"/>
    </location>
</feature>
<dbReference type="GeneID" id="20348932"/>
<evidence type="ECO:0000313" key="3">
    <source>
        <dbReference type="EnsemblFungi" id="EJT74634"/>
    </source>
</evidence>
<feature type="region of interest" description="Disordered" evidence="1">
    <location>
        <begin position="272"/>
        <end position="295"/>
    </location>
</feature>
<dbReference type="Proteomes" id="UP000006039">
    <property type="component" value="Unassembled WGS sequence"/>
</dbReference>
<organism evidence="2">
    <name type="scientific">Gaeumannomyces tritici (strain R3-111a-1)</name>
    <name type="common">Wheat and barley take-all root rot fungus</name>
    <name type="synonym">Gaeumannomyces graminis var. tritici</name>
    <dbReference type="NCBI Taxonomy" id="644352"/>
    <lineage>
        <taxon>Eukaryota</taxon>
        <taxon>Fungi</taxon>
        <taxon>Dikarya</taxon>
        <taxon>Ascomycota</taxon>
        <taxon>Pezizomycotina</taxon>
        <taxon>Sordariomycetes</taxon>
        <taxon>Sordariomycetidae</taxon>
        <taxon>Magnaporthales</taxon>
        <taxon>Magnaporthaceae</taxon>
        <taxon>Gaeumannomyces</taxon>
    </lineage>
</organism>
<dbReference type="AlphaFoldDB" id="J3P4N7"/>
<keyword evidence="4" id="KW-1185">Reference proteome</keyword>
<dbReference type="RefSeq" id="XP_009224578.1">
    <property type="nucleotide sequence ID" value="XM_009226314.1"/>
</dbReference>
<reference evidence="3" key="4">
    <citation type="journal article" date="2015" name="G3 (Bethesda)">
        <title>Genome sequences of three phytopathogenic species of the Magnaporthaceae family of fungi.</title>
        <authorList>
            <person name="Okagaki L.H."/>
            <person name="Nunes C.C."/>
            <person name="Sailsbery J."/>
            <person name="Clay B."/>
            <person name="Brown D."/>
            <person name="John T."/>
            <person name="Oh Y."/>
            <person name="Young N."/>
            <person name="Fitzgerald M."/>
            <person name="Haas B.J."/>
            <person name="Zeng Q."/>
            <person name="Young S."/>
            <person name="Adiconis X."/>
            <person name="Fan L."/>
            <person name="Levin J.Z."/>
            <person name="Mitchell T.K."/>
            <person name="Okubara P.A."/>
            <person name="Farman M.L."/>
            <person name="Kohn L.M."/>
            <person name="Birren B."/>
            <person name="Ma L.-J."/>
            <person name="Dean R.A."/>
        </authorList>
    </citation>
    <scope>NUCLEOTIDE SEQUENCE</scope>
    <source>
        <strain evidence="3">R3-111a-1</strain>
    </source>
</reference>
<gene>
    <name evidence="3" type="primary">20348932</name>
    <name evidence="2" type="ORF">GGTG_08474</name>
</gene>
<dbReference type="EnsemblFungi" id="EJT74634">
    <property type="protein sequence ID" value="EJT74634"/>
    <property type="gene ID" value="GGTG_08474"/>
</dbReference>
<dbReference type="EMBL" id="GL385398">
    <property type="protein sequence ID" value="EJT74634.1"/>
    <property type="molecule type" value="Genomic_DNA"/>
</dbReference>
<accession>J3P4N7</accession>
<evidence type="ECO:0000256" key="1">
    <source>
        <dbReference type="SAM" id="MobiDB-lite"/>
    </source>
</evidence>
<dbReference type="VEuPathDB" id="FungiDB:GGTG_08474"/>
<dbReference type="eggNOG" id="ENOG502RNBY">
    <property type="taxonomic scope" value="Eukaryota"/>
</dbReference>
<evidence type="ECO:0000313" key="4">
    <source>
        <dbReference type="Proteomes" id="UP000006039"/>
    </source>
</evidence>
<feature type="compositionally biased region" description="Basic and acidic residues" evidence="1">
    <location>
        <begin position="330"/>
        <end position="341"/>
    </location>
</feature>
<dbReference type="HOGENOM" id="CLU_544052_0_0_1"/>
<feature type="region of interest" description="Disordered" evidence="1">
    <location>
        <begin position="362"/>
        <end position="402"/>
    </location>
</feature>
<name>J3P4N7_GAET3</name>
<dbReference type="OrthoDB" id="10488856at2759"/>
<reference evidence="2" key="3">
    <citation type="submission" date="2010-09" db="EMBL/GenBank/DDBJ databases">
        <title>Annotation of Gaeumannomyces graminis var. tritici R3-111a-1.</title>
        <authorList>
            <consortium name="The Broad Institute Genome Sequencing Platform"/>
            <person name="Ma L.-J."/>
            <person name="Dead R."/>
            <person name="Young S.K."/>
            <person name="Zeng Q."/>
            <person name="Gargeya S."/>
            <person name="Fitzgerald M."/>
            <person name="Haas B."/>
            <person name="Abouelleil A."/>
            <person name="Alvarado L."/>
            <person name="Arachchi H.M."/>
            <person name="Berlin A."/>
            <person name="Brown A."/>
            <person name="Chapman S.B."/>
            <person name="Chen Z."/>
            <person name="Dunbar C."/>
            <person name="Freedman E."/>
            <person name="Gearin G."/>
            <person name="Gellesch M."/>
            <person name="Goldberg J."/>
            <person name="Griggs A."/>
            <person name="Gujja S."/>
            <person name="Heiman D."/>
            <person name="Howarth C."/>
            <person name="Larson L."/>
            <person name="Lui A."/>
            <person name="MacDonald P.J.P."/>
            <person name="Mehta T."/>
            <person name="Montmayeur A."/>
            <person name="Murphy C."/>
            <person name="Neiman D."/>
            <person name="Pearson M."/>
            <person name="Priest M."/>
            <person name="Roberts A."/>
            <person name="Saif S."/>
            <person name="Shea T."/>
            <person name="Shenoy N."/>
            <person name="Sisk P."/>
            <person name="Stolte C."/>
            <person name="Sykes S."/>
            <person name="Yandava C."/>
            <person name="Wortman J."/>
            <person name="Nusbaum C."/>
            <person name="Birren B."/>
        </authorList>
    </citation>
    <scope>NUCLEOTIDE SEQUENCE</scope>
    <source>
        <strain evidence="2">R3-111a-1</strain>
    </source>
</reference>
<feature type="region of interest" description="Disordered" evidence="1">
    <location>
        <begin position="241"/>
        <end position="260"/>
    </location>
</feature>
<reference evidence="2" key="2">
    <citation type="submission" date="2010-07" db="EMBL/GenBank/DDBJ databases">
        <authorList>
            <consortium name="The Broad Institute Genome Sequencing Platform"/>
            <consortium name="Broad Institute Genome Sequencing Center for Infectious Disease"/>
            <person name="Ma L.-J."/>
            <person name="Dead R."/>
            <person name="Young S."/>
            <person name="Zeng Q."/>
            <person name="Koehrsen M."/>
            <person name="Alvarado L."/>
            <person name="Berlin A."/>
            <person name="Chapman S.B."/>
            <person name="Chen Z."/>
            <person name="Freedman E."/>
            <person name="Gellesch M."/>
            <person name="Goldberg J."/>
            <person name="Griggs A."/>
            <person name="Gujja S."/>
            <person name="Heilman E.R."/>
            <person name="Heiman D."/>
            <person name="Hepburn T."/>
            <person name="Howarth C."/>
            <person name="Jen D."/>
            <person name="Larson L."/>
            <person name="Mehta T."/>
            <person name="Neiman D."/>
            <person name="Pearson M."/>
            <person name="Roberts A."/>
            <person name="Saif S."/>
            <person name="Shea T."/>
            <person name="Shenoy N."/>
            <person name="Sisk P."/>
            <person name="Stolte C."/>
            <person name="Sykes S."/>
            <person name="Walk T."/>
            <person name="White J."/>
            <person name="Yandava C."/>
            <person name="Haas B."/>
            <person name="Nusbaum C."/>
            <person name="Birren B."/>
        </authorList>
    </citation>
    <scope>NUCLEOTIDE SEQUENCE</scope>
    <source>
        <strain evidence="2">R3-111a-1</strain>
    </source>
</reference>
<proteinExistence type="predicted"/>